<proteinExistence type="predicted"/>
<dbReference type="EMBL" id="LT859958">
    <property type="protein sequence ID" value="SMX54261.1"/>
    <property type="molecule type" value="Genomic_DNA"/>
</dbReference>
<organism evidence="1 2">
    <name type="scientific">Candidatus Brevifilum fermentans</name>
    <dbReference type="NCBI Taxonomy" id="1986204"/>
    <lineage>
        <taxon>Bacteria</taxon>
        <taxon>Bacillati</taxon>
        <taxon>Chloroflexota</taxon>
        <taxon>Anaerolineae</taxon>
        <taxon>Anaerolineales</taxon>
        <taxon>Anaerolineaceae</taxon>
        <taxon>Candidatus Brevifilum</taxon>
    </lineage>
</organism>
<evidence type="ECO:0000313" key="2">
    <source>
        <dbReference type="Proteomes" id="UP000195514"/>
    </source>
</evidence>
<keyword evidence="2" id="KW-1185">Reference proteome</keyword>
<protein>
    <submittedName>
        <fullName evidence="1">Uncharacterized protein</fullName>
    </submittedName>
</protein>
<accession>A0A1Y6K3L1</accession>
<dbReference type="KEGG" id="abat:CFX1CAM_1196"/>
<name>A0A1Y6K3L1_9CHLR</name>
<sequence length="102" mass="11749">MKSIPEKLLMNSKSFSESSINDLVKAVGINTISFKDYLTARDDTYNLTGFSCSNYHFFYDHPVIWAIDKTLKQKFIGENNEIETYIPRSPVGCFFQIPIKVK</sequence>
<dbReference type="Proteomes" id="UP000195514">
    <property type="component" value="Chromosome I"/>
</dbReference>
<evidence type="ECO:0000313" key="1">
    <source>
        <dbReference type="EMBL" id="SMX54261.1"/>
    </source>
</evidence>
<reference evidence="2" key="1">
    <citation type="submission" date="2017-05" db="EMBL/GenBank/DDBJ databases">
        <authorList>
            <person name="Kirkegaard R."/>
            <person name="Mcilroy J S."/>
        </authorList>
    </citation>
    <scope>NUCLEOTIDE SEQUENCE [LARGE SCALE GENOMIC DNA]</scope>
</reference>
<dbReference type="AlphaFoldDB" id="A0A1Y6K3L1"/>
<gene>
    <name evidence="1" type="ORF">CFX1CAM_1196</name>
</gene>